<dbReference type="Gene3D" id="3.90.550.10">
    <property type="entry name" value="Spore Coat Polysaccharide Biosynthesis Protein SpsA, Chain A"/>
    <property type="match status" value="1"/>
</dbReference>
<dbReference type="InterPro" id="IPR050834">
    <property type="entry name" value="Glycosyltransf_2"/>
</dbReference>
<sequence>MLSIIIPAYAQPEALARTLKSLAGQTAPSDAFEVVIADDASPEPVGRDVAGEYPDLAVRVVRHEENRGRSAARNTAVAAASGELLLFLDADSIAHPDLVSVHLKRHTSHDLLVLGRRIEPDWATLHGVADADATPWDVSREQDDLRYYYGLEQPGLLEASPWLFTISHNFSLPRRVYEDVGGFDENFRNWGYEDTEFGYRVYTHWQRDGQRFLFVPEATVCHVPHFLNSVKNWAGAAEGLTYFEHKHQHFDIERLRSGNRLSVQSQPQYARYLLRPGGGSDAALKDLQDILPGNADRLWAGRLGDQLSSTPAATLDCTQPRSATNRPLIGISTLFDDDSFGDVVHWDNWRILTPGDLSALIVEGLRLAPTVYLAGTRESEPASPIAQPADLGCILENSFLDARTLPGTPHVFVTEIRRRG</sequence>
<evidence type="ECO:0000259" key="3">
    <source>
        <dbReference type="Pfam" id="PF02709"/>
    </source>
</evidence>
<dbReference type="Pfam" id="PF00535">
    <property type="entry name" value="Glycos_transf_2"/>
    <property type="match status" value="1"/>
</dbReference>
<keyword evidence="4" id="KW-0328">Glycosyltransferase</keyword>
<evidence type="ECO:0000313" key="5">
    <source>
        <dbReference type="Proteomes" id="UP000676325"/>
    </source>
</evidence>
<name>A0A941E8M3_9ACTN</name>
<feature type="domain" description="Glycosyltransferase 2-like" evidence="2">
    <location>
        <begin position="3"/>
        <end position="130"/>
    </location>
</feature>
<proteinExistence type="predicted"/>
<dbReference type="InterPro" id="IPR027791">
    <property type="entry name" value="Galactosyl_T_C"/>
</dbReference>
<dbReference type="InterPro" id="IPR029044">
    <property type="entry name" value="Nucleotide-diphossugar_trans"/>
</dbReference>
<dbReference type="RefSeq" id="WP_212517145.1">
    <property type="nucleotide sequence ID" value="NZ_JAGSOH010000011.1"/>
</dbReference>
<dbReference type="SUPFAM" id="SSF53448">
    <property type="entry name" value="Nucleotide-diphospho-sugar transferases"/>
    <property type="match status" value="1"/>
</dbReference>
<dbReference type="Pfam" id="PF02709">
    <property type="entry name" value="Glyco_transf_7C"/>
    <property type="match status" value="1"/>
</dbReference>
<dbReference type="PANTHER" id="PTHR43685">
    <property type="entry name" value="GLYCOSYLTRANSFERASE"/>
    <property type="match status" value="1"/>
</dbReference>
<protein>
    <submittedName>
        <fullName evidence="4">Glycosyltransferase</fullName>
        <ecNumber evidence="4">2.4.-.-</ecNumber>
    </submittedName>
</protein>
<dbReference type="Proteomes" id="UP000676325">
    <property type="component" value="Unassembled WGS sequence"/>
</dbReference>
<dbReference type="GO" id="GO:0016757">
    <property type="term" value="F:glycosyltransferase activity"/>
    <property type="evidence" value="ECO:0007669"/>
    <property type="project" value="UniProtKB-KW"/>
</dbReference>
<dbReference type="PANTHER" id="PTHR43685:SF3">
    <property type="entry name" value="SLR2126 PROTEIN"/>
    <property type="match status" value="1"/>
</dbReference>
<dbReference type="EMBL" id="JAGSOH010000011">
    <property type="protein sequence ID" value="MBR7825998.1"/>
    <property type="molecule type" value="Genomic_DNA"/>
</dbReference>
<keyword evidence="1 4" id="KW-0808">Transferase</keyword>
<dbReference type="AlphaFoldDB" id="A0A941E8M3"/>
<dbReference type="EC" id="2.4.-.-" evidence="4"/>
<evidence type="ECO:0000259" key="2">
    <source>
        <dbReference type="Pfam" id="PF00535"/>
    </source>
</evidence>
<keyword evidence="5" id="KW-1185">Reference proteome</keyword>
<feature type="domain" description="Galactosyltransferase C-terminal" evidence="3">
    <location>
        <begin position="169"/>
        <end position="203"/>
    </location>
</feature>
<dbReference type="InterPro" id="IPR001173">
    <property type="entry name" value="Glyco_trans_2-like"/>
</dbReference>
<organism evidence="4 5">
    <name type="scientific">Actinospica acidithermotolerans</name>
    <dbReference type="NCBI Taxonomy" id="2828514"/>
    <lineage>
        <taxon>Bacteria</taxon>
        <taxon>Bacillati</taxon>
        <taxon>Actinomycetota</taxon>
        <taxon>Actinomycetes</taxon>
        <taxon>Catenulisporales</taxon>
        <taxon>Actinospicaceae</taxon>
        <taxon>Actinospica</taxon>
    </lineage>
</organism>
<evidence type="ECO:0000313" key="4">
    <source>
        <dbReference type="EMBL" id="MBR7825998.1"/>
    </source>
</evidence>
<evidence type="ECO:0000256" key="1">
    <source>
        <dbReference type="ARBA" id="ARBA00022679"/>
    </source>
</evidence>
<gene>
    <name evidence="4" type="ORF">KDK95_06750</name>
</gene>
<reference evidence="4" key="1">
    <citation type="submission" date="2021-04" db="EMBL/GenBank/DDBJ databases">
        <title>Genome based classification of Actinospica acidithermotolerans sp. nov., an actinobacterium isolated from an Indonesian hot spring.</title>
        <authorList>
            <person name="Kusuma A.B."/>
            <person name="Putra K.E."/>
            <person name="Nafisah S."/>
            <person name="Loh J."/>
            <person name="Nouioui I."/>
            <person name="Goodfellow M."/>
        </authorList>
    </citation>
    <scope>NUCLEOTIDE SEQUENCE</scope>
    <source>
        <strain evidence="4">MGRD01-02</strain>
    </source>
</reference>
<accession>A0A941E8M3</accession>
<comment type="caution">
    <text evidence="4">The sequence shown here is derived from an EMBL/GenBank/DDBJ whole genome shotgun (WGS) entry which is preliminary data.</text>
</comment>